<name>A0A131XP15_9ACAR</name>
<dbReference type="EMBL" id="GEFH01001155">
    <property type="protein sequence ID" value="JAP67426.1"/>
    <property type="molecule type" value="mRNA"/>
</dbReference>
<proteinExistence type="evidence at transcript level"/>
<dbReference type="AlphaFoldDB" id="A0A131XP15"/>
<organism evidence="1">
    <name type="scientific">Hyalomma excavatum</name>
    <dbReference type="NCBI Taxonomy" id="257692"/>
    <lineage>
        <taxon>Eukaryota</taxon>
        <taxon>Metazoa</taxon>
        <taxon>Ecdysozoa</taxon>
        <taxon>Arthropoda</taxon>
        <taxon>Chelicerata</taxon>
        <taxon>Arachnida</taxon>
        <taxon>Acari</taxon>
        <taxon>Parasitiformes</taxon>
        <taxon>Ixodida</taxon>
        <taxon>Ixodoidea</taxon>
        <taxon>Ixodidae</taxon>
        <taxon>Hyalomminae</taxon>
        <taxon>Hyalomma</taxon>
    </lineage>
</organism>
<accession>A0A131XP15</accession>
<reference evidence="1" key="1">
    <citation type="journal article" date="2017" name="Ticks Tick Borne Dis.">
        <title>An insight into the sialome of Hyalomma excavatum.</title>
        <authorList>
            <person name="Ribeiro J.M."/>
            <person name="Slovak M."/>
            <person name="Francischetti I.M."/>
        </authorList>
    </citation>
    <scope>NUCLEOTIDE SEQUENCE</scope>
    <source>
        <strain evidence="1">Samish</strain>
        <tissue evidence="1">Salivary glands</tissue>
    </source>
</reference>
<evidence type="ECO:0000313" key="1">
    <source>
        <dbReference type="EMBL" id="JAP67426.1"/>
    </source>
</evidence>
<feature type="non-terminal residue" evidence="1">
    <location>
        <position position="1"/>
    </location>
</feature>
<protein>
    <submittedName>
        <fullName evidence="1">Uncharacterized protein</fullName>
    </submittedName>
</protein>
<sequence>TRVLTCIKLFSPSPVCAWLCFRAHVLVAVSCVNTTRLIFLHCKKYHCTCISISIHINVHAYLPQCSTGDEAWKVNITCSLVFMILDCVLKCSCLTAACFGNVA</sequence>